<keyword evidence="3" id="KW-0804">Transcription</keyword>
<dbReference type="InterPro" id="IPR018060">
    <property type="entry name" value="HTH_AraC"/>
</dbReference>
<organism evidence="5 6">
    <name type="scientific">Alteromonas mediterranea</name>
    <dbReference type="NCBI Taxonomy" id="314275"/>
    <lineage>
        <taxon>Bacteria</taxon>
        <taxon>Pseudomonadati</taxon>
        <taxon>Pseudomonadota</taxon>
        <taxon>Gammaproteobacteria</taxon>
        <taxon>Alteromonadales</taxon>
        <taxon>Alteromonadaceae</taxon>
        <taxon>Alteromonas/Salinimonas group</taxon>
        <taxon>Alteromonas</taxon>
    </lineage>
</organism>
<protein>
    <submittedName>
        <fullName evidence="5">Transcriptional regulator</fullName>
    </submittedName>
</protein>
<dbReference type="SMART" id="SM00342">
    <property type="entry name" value="HTH_ARAC"/>
    <property type="match status" value="1"/>
</dbReference>
<dbReference type="EMBL" id="CP013928">
    <property type="protein sequence ID" value="AMJ80298.1"/>
    <property type="molecule type" value="Genomic_DNA"/>
</dbReference>
<keyword evidence="1" id="KW-0805">Transcription regulation</keyword>
<evidence type="ECO:0000256" key="2">
    <source>
        <dbReference type="ARBA" id="ARBA00023125"/>
    </source>
</evidence>
<dbReference type="InterPro" id="IPR054031">
    <property type="entry name" value="XylR_PBP1"/>
</dbReference>
<dbReference type="Pfam" id="PF13377">
    <property type="entry name" value="Peripla_BP_3"/>
    <property type="match status" value="1"/>
</dbReference>
<dbReference type="Proteomes" id="UP000061468">
    <property type="component" value="Chromosome"/>
</dbReference>
<evidence type="ECO:0000256" key="3">
    <source>
        <dbReference type="ARBA" id="ARBA00023163"/>
    </source>
</evidence>
<feature type="domain" description="HTH araC/xylS-type" evidence="4">
    <location>
        <begin position="288"/>
        <end position="386"/>
    </location>
</feature>
<dbReference type="PROSITE" id="PS01124">
    <property type="entry name" value="HTH_ARAC_FAMILY_2"/>
    <property type="match status" value="1"/>
</dbReference>
<reference evidence="5 6" key="1">
    <citation type="submission" date="2015-12" db="EMBL/GenBank/DDBJ databases">
        <title>Intraspecies pangenome expansion in the marine bacterium Alteromonas.</title>
        <authorList>
            <person name="Lopez-Perez M."/>
            <person name="Rodriguez-Valera F."/>
        </authorList>
    </citation>
    <scope>NUCLEOTIDE SEQUENCE [LARGE SCALE GENOMIC DNA]</scope>
    <source>
        <strain evidence="5 6">UM8</strain>
    </source>
</reference>
<accession>A0AAC8XN77</accession>
<dbReference type="CDD" id="cd01543">
    <property type="entry name" value="PBP1_XylR"/>
    <property type="match status" value="1"/>
</dbReference>
<name>A0AAC8XN77_9ALTE</name>
<dbReference type="Gene3D" id="3.40.50.2300">
    <property type="match status" value="2"/>
</dbReference>
<dbReference type="InterPro" id="IPR009057">
    <property type="entry name" value="Homeodomain-like_sf"/>
</dbReference>
<dbReference type="PANTHER" id="PTHR30146:SF24">
    <property type="entry name" value="XYLOSE OPERON REGULATORY PROTEIN"/>
    <property type="match status" value="1"/>
</dbReference>
<proteinExistence type="predicted"/>
<dbReference type="Pfam" id="PF12833">
    <property type="entry name" value="HTH_18"/>
    <property type="match status" value="1"/>
</dbReference>
<evidence type="ECO:0000256" key="1">
    <source>
        <dbReference type="ARBA" id="ARBA00023015"/>
    </source>
</evidence>
<keyword evidence="2" id="KW-0238">DNA-binding</keyword>
<gene>
    <name evidence="5" type="ORF">AV942_19420</name>
</gene>
<dbReference type="PANTHER" id="PTHR30146">
    <property type="entry name" value="LACI-RELATED TRANSCRIPTIONAL REPRESSOR"/>
    <property type="match status" value="1"/>
</dbReference>
<dbReference type="GO" id="GO:0000976">
    <property type="term" value="F:transcription cis-regulatory region binding"/>
    <property type="evidence" value="ECO:0007669"/>
    <property type="project" value="TreeGrafter"/>
</dbReference>
<dbReference type="GO" id="GO:0003700">
    <property type="term" value="F:DNA-binding transcription factor activity"/>
    <property type="evidence" value="ECO:0007669"/>
    <property type="project" value="InterPro"/>
</dbReference>
<dbReference type="InterPro" id="IPR028082">
    <property type="entry name" value="Peripla_BP_I"/>
</dbReference>
<sequence>MYESKHSISLLFNANNVYDRQILEGIGHYLHTTKVDWDVFLEEDFRFHGNDVVDWRCDGLIANYDDLEIKKIVGNISAPVIGVGCSYSDLEQYPNIPYVASDNFALVESAFKHLKEKGLKRFAMYSVPLDEHHRWVIERERALAKLASKEEYSYQIYKGHATNRKTWHYTFKQLSDWIENLPKPIGIIAVNDARARHLLQACDHLGVEVPERVSIIGIDNDDLARNLSRISLSSVTQGCFEMGYKAAKLLHRRLEGKKVPESQVLVGPVGVEARQSTEFKALSDPYVIQAVHFIRQFATKGIKVDQVTDFVGISRSNLENRFQQEHGYSVHTAIHNEKLVRACKLLADSEMPINDIAEKCGYPSLQYMYSVFNKHFNSTPSAYRNENQKNKDRTVASY</sequence>
<evidence type="ECO:0000313" key="6">
    <source>
        <dbReference type="Proteomes" id="UP000061468"/>
    </source>
</evidence>
<dbReference type="Gene3D" id="1.10.10.60">
    <property type="entry name" value="Homeodomain-like"/>
    <property type="match status" value="1"/>
</dbReference>
<dbReference type="RefSeq" id="WP_015068482.1">
    <property type="nucleotide sequence ID" value="NZ_CAXGIV010000001.1"/>
</dbReference>
<dbReference type="SUPFAM" id="SSF53822">
    <property type="entry name" value="Periplasmic binding protein-like I"/>
    <property type="match status" value="1"/>
</dbReference>
<dbReference type="SUPFAM" id="SSF46689">
    <property type="entry name" value="Homeodomain-like"/>
    <property type="match status" value="1"/>
</dbReference>
<evidence type="ECO:0000259" key="4">
    <source>
        <dbReference type="PROSITE" id="PS01124"/>
    </source>
</evidence>
<dbReference type="Pfam" id="PF22177">
    <property type="entry name" value="PBP1_XylR"/>
    <property type="match status" value="1"/>
</dbReference>
<dbReference type="AlphaFoldDB" id="A0AAC8XN77"/>
<dbReference type="InterPro" id="IPR046335">
    <property type="entry name" value="LacI/GalR-like_sensor"/>
</dbReference>
<evidence type="ECO:0000313" key="5">
    <source>
        <dbReference type="EMBL" id="AMJ80298.1"/>
    </source>
</evidence>